<accession>A0AAE4R947</accession>
<dbReference type="AlphaFoldDB" id="A0AAE4R947"/>
<evidence type="ECO:0000313" key="2">
    <source>
        <dbReference type="EMBL" id="MDV6309554.1"/>
    </source>
</evidence>
<dbReference type="Proteomes" id="UP001185922">
    <property type="component" value="Unassembled WGS sequence"/>
</dbReference>
<feature type="transmembrane region" description="Helical" evidence="1">
    <location>
        <begin position="36"/>
        <end position="53"/>
    </location>
</feature>
<keyword evidence="4" id="KW-1185">Reference proteome</keyword>
<dbReference type="RefSeq" id="WP_096274802.1">
    <property type="nucleotide sequence ID" value="NZ_CP096596.1"/>
</dbReference>
<keyword evidence="1" id="KW-1133">Transmembrane helix</keyword>
<keyword evidence="1" id="KW-0472">Membrane</keyword>
<evidence type="ECO:0000256" key="1">
    <source>
        <dbReference type="SAM" id="Phobius"/>
    </source>
</evidence>
<evidence type="ECO:0000313" key="5">
    <source>
        <dbReference type="Proteomes" id="UP001185922"/>
    </source>
</evidence>
<comment type="caution">
    <text evidence="3">The sequence shown here is derived from an EMBL/GenBank/DDBJ whole genome shotgun (WGS) entry which is preliminary data.</text>
</comment>
<dbReference type="Proteomes" id="UP001185779">
    <property type="component" value="Unassembled WGS sequence"/>
</dbReference>
<evidence type="ECO:0000313" key="3">
    <source>
        <dbReference type="EMBL" id="MDV6312640.1"/>
    </source>
</evidence>
<dbReference type="EMBL" id="JAWLKH010000011">
    <property type="protein sequence ID" value="MDV6312640.1"/>
    <property type="molecule type" value="Genomic_DNA"/>
</dbReference>
<protein>
    <submittedName>
        <fullName evidence="3">Type IV toxin-antitoxin system AbiEi family antitoxin domain-containing protein</fullName>
    </submittedName>
</protein>
<dbReference type="EMBL" id="JAWLKI010000030">
    <property type="protein sequence ID" value="MDV6309554.1"/>
    <property type="molecule type" value="Genomic_DNA"/>
</dbReference>
<proteinExistence type="predicted"/>
<evidence type="ECO:0000313" key="4">
    <source>
        <dbReference type="Proteomes" id="UP001185779"/>
    </source>
</evidence>
<keyword evidence="1" id="KW-0812">Transmembrane</keyword>
<gene>
    <name evidence="2" type="ORF">R3P94_20005</name>
    <name evidence="3" type="ORF">R3Q15_12210</name>
</gene>
<sequence>MTLIPADRSGLIARDDALRAGFTDQDLDHAVSQNHLVQLGPGIFALAYGYLLWSRNADR</sequence>
<organism evidence="3 5">
    <name type="scientific">Gordonia amicalis</name>
    <dbReference type="NCBI Taxonomy" id="89053"/>
    <lineage>
        <taxon>Bacteria</taxon>
        <taxon>Bacillati</taxon>
        <taxon>Actinomycetota</taxon>
        <taxon>Actinomycetes</taxon>
        <taxon>Mycobacteriales</taxon>
        <taxon>Gordoniaceae</taxon>
        <taxon>Gordonia</taxon>
    </lineage>
</organism>
<reference evidence="3 4" key="1">
    <citation type="submission" date="2023-10" db="EMBL/GenBank/DDBJ databases">
        <title>Development of a sustainable strategy for remediation of hydrocarbon-contaminated territories based on the waste exchange concept.</title>
        <authorList>
            <person name="Krivoruchko A."/>
        </authorList>
    </citation>
    <scope>NUCLEOTIDE SEQUENCE</scope>
    <source>
        <strain evidence="2 4">IEGM 1266</strain>
        <strain evidence="3">IEGM 1279</strain>
    </source>
</reference>
<name>A0AAE4R947_9ACTN</name>